<keyword evidence="1" id="KW-0175">Coiled coil</keyword>
<dbReference type="OrthoDB" id="2193921at2759"/>
<accession>A0A1R1XW62</accession>
<dbReference type="PANTHER" id="PTHR24559:SF444">
    <property type="entry name" value="REVERSE TRANSCRIPTASE DOMAIN-CONTAINING PROTEIN"/>
    <property type="match status" value="1"/>
</dbReference>
<feature type="coiled-coil region" evidence="1">
    <location>
        <begin position="20"/>
        <end position="61"/>
    </location>
</feature>
<dbReference type="AlphaFoldDB" id="A0A1R1XW62"/>
<proteinExistence type="predicted"/>
<evidence type="ECO:0000256" key="1">
    <source>
        <dbReference type="SAM" id="Coils"/>
    </source>
</evidence>
<sequence length="385" mass="43354">MNDNTMQLSAGQFQEAEMSYSNFVAENEQLKTQLAAAESQYNQLAAENETLKGHNDKLASENTELKIPAGKAEIVTREKQLAIKEADFYRRQVEIASAQLLLPLLRRRKCPRYLSFVLTDFNHRMIVVESLKEDARAWYDTEPDTSTTSWEALKDALLRQYGGTNSIANALQTINIKSKASYDPTTMTISFAKNDKIDTFKMVPSELKATEWAPLVLAASAVDCLPKADPGISAILRDVASLFDPTPSIINTDFPHQLRLTTDQPAHARMRRYSPEEARVLREHVKELYEAGYARPSTSPYSANPLIVPKADGTPRVVINFRPLNKITIRDEYLLPRIDVILNQIFGCCFYSKLDVLKGFYQIPLHPDSIEASAFSTPDGHCYDQ</sequence>
<gene>
    <name evidence="3" type="ORF">AYI70_g5113</name>
</gene>
<evidence type="ECO:0000259" key="2">
    <source>
        <dbReference type="Pfam" id="PF00078"/>
    </source>
</evidence>
<dbReference type="EMBL" id="LSSN01001643">
    <property type="protein sequence ID" value="OMJ18835.1"/>
    <property type="molecule type" value="Genomic_DNA"/>
</dbReference>
<dbReference type="SUPFAM" id="SSF56672">
    <property type="entry name" value="DNA/RNA polymerases"/>
    <property type="match status" value="1"/>
</dbReference>
<name>A0A1R1XW62_9FUNG</name>
<dbReference type="Pfam" id="PF00078">
    <property type="entry name" value="RVT_1"/>
    <property type="match status" value="1"/>
</dbReference>
<organism evidence="3 4">
    <name type="scientific">Smittium culicis</name>
    <dbReference type="NCBI Taxonomy" id="133412"/>
    <lineage>
        <taxon>Eukaryota</taxon>
        <taxon>Fungi</taxon>
        <taxon>Fungi incertae sedis</taxon>
        <taxon>Zoopagomycota</taxon>
        <taxon>Kickxellomycotina</taxon>
        <taxon>Harpellomycetes</taxon>
        <taxon>Harpellales</taxon>
        <taxon>Legeriomycetaceae</taxon>
        <taxon>Smittium</taxon>
    </lineage>
</organism>
<feature type="domain" description="Reverse transcriptase" evidence="2">
    <location>
        <begin position="308"/>
        <end position="378"/>
    </location>
</feature>
<dbReference type="InterPro" id="IPR000477">
    <property type="entry name" value="RT_dom"/>
</dbReference>
<keyword evidence="4" id="KW-1185">Reference proteome</keyword>
<evidence type="ECO:0000313" key="3">
    <source>
        <dbReference type="EMBL" id="OMJ18835.1"/>
    </source>
</evidence>
<dbReference type="InterPro" id="IPR043502">
    <property type="entry name" value="DNA/RNA_pol_sf"/>
</dbReference>
<dbReference type="CDD" id="cd01647">
    <property type="entry name" value="RT_LTR"/>
    <property type="match status" value="1"/>
</dbReference>
<dbReference type="Gene3D" id="3.10.10.10">
    <property type="entry name" value="HIV Type 1 Reverse Transcriptase, subunit A, domain 1"/>
    <property type="match status" value="1"/>
</dbReference>
<evidence type="ECO:0000313" key="4">
    <source>
        <dbReference type="Proteomes" id="UP000187283"/>
    </source>
</evidence>
<dbReference type="STRING" id="133412.A0A1R1XW62"/>
<protein>
    <submittedName>
        <fullName evidence="3">Retrovirus-related Pol polyprotein from transposon</fullName>
    </submittedName>
</protein>
<reference evidence="3 4" key="1">
    <citation type="submission" date="2017-01" db="EMBL/GenBank/DDBJ databases">
        <authorList>
            <person name="Mah S.A."/>
            <person name="Swanson W.J."/>
            <person name="Moy G.W."/>
            <person name="Vacquier V.D."/>
        </authorList>
    </citation>
    <scope>NUCLEOTIDE SEQUENCE [LARGE SCALE GENOMIC DNA]</scope>
    <source>
        <strain evidence="3 4">GSMNP</strain>
    </source>
</reference>
<dbReference type="PANTHER" id="PTHR24559">
    <property type="entry name" value="TRANSPOSON TY3-I GAG-POL POLYPROTEIN"/>
    <property type="match status" value="1"/>
</dbReference>
<comment type="caution">
    <text evidence="3">The sequence shown here is derived from an EMBL/GenBank/DDBJ whole genome shotgun (WGS) entry which is preliminary data.</text>
</comment>
<dbReference type="Proteomes" id="UP000187283">
    <property type="component" value="Unassembled WGS sequence"/>
</dbReference>
<dbReference type="InterPro" id="IPR053134">
    <property type="entry name" value="RNA-dir_DNA_polymerase"/>
</dbReference>